<proteinExistence type="predicted"/>
<protein>
    <submittedName>
        <fullName evidence="1">Uncharacterized protein</fullName>
    </submittedName>
</protein>
<accession>Q6W3A6</accession>
<dbReference type="AlphaFoldDB" id="Q6W3A6"/>
<organism evidence="1">
    <name type="scientific">uncultured crenarchaeote DeepAnt-EC39</name>
    <dbReference type="NCBI Taxonomy" id="247023"/>
    <lineage>
        <taxon>Archaea</taxon>
        <taxon>Thermoproteota</taxon>
        <taxon>environmental samples</taxon>
    </lineage>
</organism>
<reference evidence="1" key="1">
    <citation type="journal article" date="2004" name="Environ. Microbiol.">
        <title>Comparative analysis of a genome fragment of an uncultivated mesopelagic crenarchaeote reveals multiple horizontal gene transfers.</title>
        <authorList>
            <person name="Lopez-Garcia P."/>
            <person name="Brochier C."/>
            <person name="Moreira D."/>
            <person name="Rodriguez-Valera F."/>
        </authorList>
    </citation>
    <scope>NUCLEOTIDE SEQUENCE</scope>
</reference>
<sequence>ISSGVQQPTWISRRYVQNICHCCFTKLTQLRIVISCLRILSNLDCQYCHHTHN</sequence>
<dbReference type="EMBL" id="AY316120">
    <property type="protein sequence ID" value="AAR24464.1"/>
    <property type="molecule type" value="Genomic_DNA"/>
</dbReference>
<evidence type="ECO:0000313" key="1">
    <source>
        <dbReference type="EMBL" id="AAR24464.1"/>
    </source>
</evidence>
<feature type="non-terminal residue" evidence="1">
    <location>
        <position position="1"/>
    </location>
</feature>
<name>Q6W3A6_9CREN</name>